<evidence type="ECO:0000256" key="4">
    <source>
        <dbReference type="ARBA" id="ARBA00014846"/>
    </source>
</evidence>
<dbReference type="PANTHER" id="PTHR14456:SF2">
    <property type="entry name" value="INOSITOL-PENTAKISPHOSPHATE 2-KINASE"/>
    <property type="match status" value="1"/>
</dbReference>
<proteinExistence type="inferred from homology"/>
<comment type="function">
    <text evidence="1">Has kinase activity and phosphorylates inositol-1,3,4,5,6-pentakisphosphate (Ins(1,3,4,5,6)P5) to produce 1,2,3,4,5,6-hexakisphosphate (InsP6), also known as phytate.</text>
</comment>
<comment type="domain">
    <text evidence="9">The EXKPK motif is conserved in inositol-pentakisphosphate 2-kinases of both family 1 and 2.</text>
</comment>
<evidence type="ECO:0000256" key="9">
    <source>
        <dbReference type="RuleBase" id="RU364126"/>
    </source>
</evidence>
<feature type="region of interest" description="Disordered" evidence="10">
    <location>
        <begin position="126"/>
        <end position="156"/>
    </location>
</feature>
<evidence type="ECO:0000313" key="11">
    <source>
        <dbReference type="EMBL" id="KAJ8995286.1"/>
    </source>
</evidence>
<dbReference type="Pfam" id="PF06090">
    <property type="entry name" value="Ins_P5_2-kin"/>
    <property type="match status" value="2"/>
</dbReference>
<evidence type="ECO:0000256" key="6">
    <source>
        <dbReference type="ARBA" id="ARBA00022741"/>
    </source>
</evidence>
<keyword evidence="5 9" id="KW-0808">Transferase</keyword>
<keyword evidence="8 9" id="KW-0067">ATP-binding</keyword>
<dbReference type="EC" id="2.7.1.158" evidence="3 9"/>
<reference evidence="11" key="1">
    <citation type="submission" date="2023-01" db="EMBL/GenBank/DDBJ databases">
        <title>Exophiala dermititidis isolated from Cystic Fibrosis Patient.</title>
        <authorList>
            <person name="Kurbessoian T."/>
            <person name="Crocker A."/>
            <person name="Murante D."/>
            <person name="Hogan D.A."/>
            <person name="Stajich J.E."/>
        </authorList>
    </citation>
    <scope>NUCLEOTIDE SEQUENCE</scope>
    <source>
        <strain evidence="11">Ex8</strain>
    </source>
</reference>
<dbReference type="AlphaFoldDB" id="A0AAN6F0M7"/>
<evidence type="ECO:0000256" key="8">
    <source>
        <dbReference type="ARBA" id="ARBA00022840"/>
    </source>
</evidence>
<dbReference type="GO" id="GO:0032958">
    <property type="term" value="P:inositol phosphate biosynthetic process"/>
    <property type="evidence" value="ECO:0007669"/>
    <property type="project" value="TreeGrafter"/>
</dbReference>
<keyword evidence="6 9" id="KW-0547">Nucleotide-binding</keyword>
<dbReference type="InterPro" id="IPR009286">
    <property type="entry name" value="Ins_P5_2-kin"/>
</dbReference>
<evidence type="ECO:0000256" key="2">
    <source>
        <dbReference type="ARBA" id="ARBA00008305"/>
    </source>
</evidence>
<evidence type="ECO:0000256" key="5">
    <source>
        <dbReference type="ARBA" id="ARBA00022679"/>
    </source>
</evidence>
<feature type="region of interest" description="Disordered" evidence="10">
    <location>
        <begin position="398"/>
        <end position="417"/>
    </location>
</feature>
<name>A0AAN6F0M7_EXODE</name>
<protein>
    <recommendedName>
        <fullName evidence="4 9">Inositol-pentakisphosphate 2-kinase</fullName>
        <ecNumber evidence="3 9">2.7.1.158</ecNumber>
    </recommendedName>
</protein>
<dbReference type="GO" id="GO:0005524">
    <property type="term" value="F:ATP binding"/>
    <property type="evidence" value="ECO:0007669"/>
    <property type="project" value="UniProtKB-KW"/>
</dbReference>
<accession>A0AAN6F0M7</accession>
<evidence type="ECO:0000313" key="12">
    <source>
        <dbReference type="Proteomes" id="UP001161757"/>
    </source>
</evidence>
<comment type="similarity">
    <text evidence="2">Belongs to the IPK1 type 1 family.</text>
</comment>
<feature type="compositionally biased region" description="Basic residues" evidence="10">
    <location>
        <begin position="408"/>
        <end position="417"/>
    </location>
</feature>
<comment type="catalytic activity">
    <reaction evidence="9">
        <text>1D-myo-inositol 1,3,4,5,6-pentakisphosphate + ATP = 1D-myo-inositol hexakisphosphate + ADP + H(+)</text>
        <dbReference type="Rhea" id="RHEA:20313"/>
        <dbReference type="ChEBI" id="CHEBI:15378"/>
        <dbReference type="ChEBI" id="CHEBI:30616"/>
        <dbReference type="ChEBI" id="CHEBI:57733"/>
        <dbReference type="ChEBI" id="CHEBI:58130"/>
        <dbReference type="ChEBI" id="CHEBI:456216"/>
        <dbReference type="EC" id="2.7.1.158"/>
    </reaction>
</comment>
<gene>
    <name evidence="11" type="primary">IPK1</name>
    <name evidence="11" type="ORF">HRR80_000065</name>
</gene>
<keyword evidence="7 9" id="KW-0418">Kinase</keyword>
<comment type="caution">
    <text evidence="11">The sequence shown here is derived from an EMBL/GenBank/DDBJ whole genome shotgun (WGS) entry which is preliminary data.</text>
</comment>
<evidence type="ECO:0000256" key="10">
    <source>
        <dbReference type="SAM" id="MobiDB-lite"/>
    </source>
</evidence>
<evidence type="ECO:0000256" key="7">
    <source>
        <dbReference type="ARBA" id="ARBA00022777"/>
    </source>
</evidence>
<dbReference type="EMBL" id="JAJGCB010000001">
    <property type="protein sequence ID" value="KAJ8995286.1"/>
    <property type="molecule type" value="Genomic_DNA"/>
</dbReference>
<organism evidence="11 12">
    <name type="scientific">Exophiala dermatitidis</name>
    <name type="common">Black yeast-like fungus</name>
    <name type="synonym">Wangiella dermatitidis</name>
    <dbReference type="NCBI Taxonomy" id="5970"/>
    <lineage>
        <taxon>Eukaryota</taxon>
        <taxon>Fungi</taxon>
        <taxon>Dikarya</taxon>
        <taxon>Ascomycota</taxon>
        <taxon>Pezizomycotina</taxon>
        <taxon>Eurotiomycetes</taxon>
        <taxon>Chaetothyriomycetidae</taxon>
        <taxon>Chaetothyriales</taxon>
        <taxon>Herpotrichiellaceae</taxon>
        <taxon>Exophiala</taxon>
    </lineage>
</organism>
<dbReference type="GO" id="GO:0005634">
    <property type="term" value="C:nucleus"/>
    <property type="evidence" value="ECO:0007669"/>
    <property type="project" value="TreeGrafter"/>
</dbReference>
<comment type="function">
    <text evidence="9">Phosphorylates Ins(1,3,4,5,6)P5 at position 2 to form Ins(1,2,3,4,5,6)P6 (InsP6 or phytate).</text>
</comment>
<evidence type="ECO:0000256" key="3">
    <source>
        <dbReference type="ARBA" id="ARBA00012023"/>
    </source>
</evidence>
<dbReference type="PANTHER" id="PTHR14456">
    <property type="entry name" value="INOSITOL POLYPHOSPHATE KINASE 1"/>
    <property type="match status" value="1"/>
</dbReference>
<evidence type="ECO:0000256" key="1">
    <source>
        <dbReference type="ARBA" id="ARBA00003979"/>
    </source>
</evidence>
<dbReference type="Proteomes" id="UP001161757">
    <property type="component" value="Unassembled WGS sequence"/>
</dbReference>
<dbReference type="GO" id="GO:0035299">
    <property type="term" value="F:inositol-1,3,4,5,6-pentakisphosphate 2-kinase activity"/>
    <property type="evidence" value="ECO:0007669"/>
    <property type="project" value="UniProtKB-EC"/>
</dbReference>
<sequence length="417" mass="46459">MQLEPHPQAKNGSDLWSDRLKALSHAELQLHYLAEGAANIIYSVSVPVPSAATAELDLQEIARLCVLRLRKDLPSTKPAVEVMRDFEERITPLFSGHEGLLLKQTLYGLTPKMVESANAELRQMEKMAEDSSSSTSSTNKTEIANATRPQPRPRHRHHVCLPPYEKEQYGILMQNLKAPTDDSGVDHVELVEFKPKWLVQSPSAPQDATMCRTCALNAMRRKAGKHQGRGDSGFCPFDLLAGSEENHVLQRALEKIYPETTKDFVAAFRQRVQPALKHLAKLQREYGSVGLDDFRDPNPQGKHLDLAMALRDCSVFLGLRRGGRGDAGPNEDPSSTHLQLGDEQRAADGHETHDVVELVDVKFADLDLKTPEAGKLQKWAAMEQELLDNGWYYCDSQSEGEGSNCALSRHRPKRSSS</sequence>